<dbReference type="Gene3D" id="3.40.50.150">
    <property type="entry name" value="Vaccinia Virus protein VP39"/>
    <property type="match status" value="1"/>
</dbReference>
<dbReference type="GO" id="GO:0032259">
    <property type="term" value="P:methylation"/>
    <property type="evidence" value="ECO:0007669"/>
    <property type="project" value="UniProtKB-KW"/>
</dbReference>
<gene>
    <name evidence="4" type="ORF">DRF65_15305</name>
</gene>
<comment type="caution">
    <text evidence="4">The sequence shown here is derived from an EMBL/GenBank/DDBJ whole genome shotgun (WGS) entry which is preliminary data.</text>
</comment>
<sequence length="268" mass="30849">MNPENNYIEINKNSWNNRTETHLNSEFYDLDSFLNGKSSLNDIELNLLGDLQGKSILHLQCHFGQDSISLSRLGAEVTGVDLSDKAIESARKLANDVHTNTTFVCSDIYDLPNHLDKQFDIVFTSYGTIGWLPDLDQWAKVITHFLKPNGKFVFVEFHPVVWMFDDNFETVGYRYFNSGAIVETENGTYADREADITQTYVMWNHGLSEVMNSLIKNGLEINSLDEFDYSPYNCFNKTVEFEPKKYRIEHLEDKIPMVYSVVATKKSH</sequence>
<name>A0A3D9C770_9FLAO</name>
<dbReference type="GO" id="GO:0008168">
    <property type="term" value="F:methyltransferase activity"/>
    <property type="evidence" value="ECO:0007669"/>
    <property type="project" value="UniProtKB-KW"/>
</dbReference>
<dbReference type="EMBL" id="QNVT01000014">
    <property type="protein sequence ID" value="REC61548.1"/>
    <property type="molecule type" value="Genomic_DNA"/>
</dbReference>
<dbReference type="PANTHER" id="PTHR43861">
    <property type="entry name" value="TRANS-ACONITATE 2-METHYLTRANSFERASE-RELATED"/>
    <property type="match status" value="1"/>
</dbReference>
<reference evidence="5" key="1">
    <citation type="submission" date="2018-06" db="EMBL/GenBank/DDBJ databases">
        <authorList>
            <person name="Lum Nde A."/>
            <person name="Hugo C."/>
        </authorList>
    </citation>
    <scope>NUCLEOTIDE SEQUENCE [LARGE SCALE GENOMIC DNA]</scope>
    <source>
        <strain evidence="5">1_F178</strain>
    </source>
</reference>
<evidence type="ECO:0000259" key="3">
    <source>
        <dbReference type="Pfam" id="PF13649"/>
    </source>
</evidence>
<organism evidence="4 5">
    <name type="scientific">Chryseobacterium pennae</name>
    <dbReference type="NCBI Taxonomy" id="2258962"/>
    <lineage>
        <taxon>Bacteria</taxon>
        <taxon>Pseudomonadati</taxon>
        <taxon>Bacteroidota</taxon>
        <taxon>Flavobacteriia</taxon>
        <taxon>Flavobacteriales</taxon>
        <taxon>Weeksellaceae</taxon>
        <taxon>Chryseobacterium group</taxon>
        <taxon>Chryseobacterium</taxon>
    </lineage>
</organism>
<dbReference type="PANTHER" id="PTHR43861:SF1">
    <property type="entry name" value="TRANS-ACONITATE 2-METHYLTRANSFERASE"/>
    <property type="match status" value="1"/>
</dbReference>
<keyword evidence="2 4" id="KW-0808">Transferase</keyword>
<dbReference type="RefSeq" id="WP_115971629.1">
    <property type="nucleotide sequence ID" value="NZ_QNVT01000014.1"/>
</dbReference>
<accession>A0A3D9C770</accession>
<evidence type="ECO:0000256" key="1">
    <source>
        <dbReference type="ARBA" id="ARBA00022603"/>
    </source>
</evidence>
<dbReference type="InterPro" id="IPR029063">
    <property type="entry name" value="SAM-dependent_MTases_sf"/>
</dbReference>
<dbReference type="InterPro" id="IPR041698">
    <property type="entry name" value="Methyltransf_25"/>
</dbReference>
<proteinExistence type="predicted"/>
<dbReference type="Proteomes" id="UP000256686">
    <property type="component" value="Unassembled WGS sequence"/>
</dbReference>
<keyword evidence="1 4" id="KW-0489">Methyltransferase</keyword>
<dbReference type="AlphaFoldDB" id="A0A3D9C770"/>
<keyword evidence="5" id="KW-1185">Reference proteome</keyword>
<evidence type="ECO:0000313" key="5">
    <source>
        <dbReference type="Proteomes" id="UP000256686"/>
    </source>
</evidence>
<dbReference type="Pfam" id="PF13649">
    <property type="entry name" value="Methyltransf_25"/>
    <property type="match status" value="1"/>
</dbReference>
<evidence type="ECO:0000256" key="2">
    <source>
        <dbReference type="ARBA" id="ARBA00022679"/>
    </source>
</evidence>
<dbReference type="CDD" id="cd02440">
    <property type="entry name" value="AdoMet_MTases"/>
    <property type="match status" value="1"/>
</dbReference>
<evidence type="ECO:0000313" key="4">
    <source>
        <dbReference type="EMBL" id="REC61548.1"/>
    </source>
</evidence>
<protein>
    <submittedName>
        <fullName evidence="4">SAM-dependent methyltransferase</fullName>
    </submittedName>
</protein>
<feature type="domain" description="Methyltransferase" evidence="3">
    <location>
        <begin position="56"/>
        <end position="150"/>
    </location>
</feature>
<dbReference type="SUPFAM" id="SSF53335">
    <property type="entry name" value="S-adenosyl-L-methionine-dependent methyltransferases"/>
    <property type="match status" value="1"/>
</dbReference>